<dbReference type="RefSeq" id="WP_332867443.1">
    <property type="nucleotide sequence ID" value="NZ_JBAFSM010000068.1"/>
</dbReference>
<dbReference type="EMBL" id="JBAFSM010000068">
    <property type="protein sequence ID" value="MEG3439972.1"/>
    <property type="molecule type" value="Genomic_DNA"/>
</dbReference>
<dbReference type="SUPFAM" id="SSF55781">
    <property type="entry name" value="GAF domain-like"/>
    <property type="match status" value="1"/>
</dbReference>
<reference evidence="1 2" key="1">
    <citation type="submission" date="2024-01" db="EMBL/GenBank/DDBJ databases">
        <title>Genomic insights into the taxonomy and metabolism of the cyanobacterium Pannus brasiliensis CCIBt3594.</title>
        <authorList>
            <person name="Machado M."/>
            <person name="Botero N.B."/>
            <person name="Andreote A.P.D."/>
            <person name="Feitosa A.M.T."/>
            <person name="Popin R."/>
            <person name="Sivonen K."/>
            <person name="Fiore M.F."/>
        </authorList>
    </citation>
    <scope>NUCLEOTIDE SEQUENCE [LARGE SCALE GENOMIC DNA]</scope>
    <source>
        <strain evidence="1 2">CCIBt3594</strain>
    </source>
</reference>
<keyword evidence="2" id="KW-1185">Reference proteome</keyword>
<sequence>MPPHPFPPAFETALARATPREVFDAFLPVLGEILQVDRCFLLVRDPVRRYHEIFCWRRSDEFPDTSTGGWEKEREWEREDPMFAAALACKPSIFVEDIETAPPNVLNRRFERENLGHRALIHGHLCRDGRLRGILQPCVFDRPRIWSEFDRSVIGSALDRLTSIVVDYVRARE</sequence>
<dbReference type="AlphaFoldDB" id="A0AAW9QZK5"/>
<evidence type="ECO:0000313" key="2">
    <source>
        <dbReference type="Proteomes" id="UP001328733"/>
    </source>
</evidence>
<gene>
    <name evidence="1" type="ORF">V0288_22785</name>
</gene>
<evidence type="ECO:0000313" key="1">
    <source>
        <dbReference type="EMBL" id="MEG3439972.1"/>
    </source>
</evidence>
<proteinExistence type="predicted"/>
<name>A0AAW9QZK5_9CHRO</name>
<dbReference type="Gene3D" id="3.30.450.40">
    <property type="match status" value="1"/>
</dbReference>
<accession>A0AAW9QZK5</accession>
<dbReference type="InterPro" id="IPR029016">
    <property type="entry name" value="GAF-like_dom_sf"/>
</dbReference>
<organism evidence="1 2">
    <name type="scientific">Pannus brasiliensis CCIBt3594</name>
    <dbReference type="NCBI Taxonomy" id="1427578"/>
    <lineage>
        <taxon>Bacteria</taxon>
        <taxon>Bacillati</taxon>
        <taxon>Cyanobacteriota</taxon>
        <taxon>Cyanophyceae</taxon>
        <taxon>Oscillatoriophycideae</taxon>
        <taxon>Chroococcales</taxon>
        <taxon>Microcystaceae</taxon>
        <taxon>Pannus</taxon>
    </lineage>
</organism>
<dbReference type="Proteomes" id="UP001328733">
    <property type="component" value="Unassembled WGS sequence"/>
</dbReference>
<comment type="caution">
    <text evidence="1">The sequence shown here is derived from an EMBL/GenBank/DDBJ whole genome shotgun (WGS) entry which is preliminary data.</text>
</comment>
<protein>
    <submittedName>
        <fullName evidence="1">GAF domain-containing protein</fullName>
    </submittedName>
</protein>